<evidence type="ECO:0000256" key="5">
    <source>
        <dbReference type="SAM" id="MobiDB-lite"/>
    </source>
</evidence>
<evidence type="ECO:0000313" key="7">
    <source>
        <dbReference type="EMBL" id="QKG27076.1"/>
    </source>
</evidence>
<keyword evidence="1" id="KW-0808">Transferase</keyword>
<dbReference type="PANTHER" id="PTHR43289:SF34">
    <property type="entry name" value="SERINE_THREONINE-PROTEIN KINASE YBDM-RELATED"/>
    <property type="match status" value="1"/>
</dbReference>
<evidence type="ECO:0000256" key="4">
    <source>
        <dbReference type="ARBA" id="ARBA00022840"/>
    </source>
</evidence>
<organism evidence="7 8">
    <name type="scientific">Actinomadura verrucosospora</name>
    <dbReference type="NCBI Taxonomy" id="46165"/>
    <lineage>
        <taxon>Bacteria</taxon>
        <taxon>Bacillati</taxon>
        <taxon>Actinomycetota</taxon>
        <taxon>Actinomycetes</taxon>
        <taxon>Streptosporangiales</taxon>
        <taxon>Thermomonosporaceae</taxon>
        <taxon>Actinomadura</taxon>
    </lineage>
</organism>
<evidence type="ECO:0000256" key="1">
    <source>
        <dbReference type="ARBA" id="ARBA00022679"/>
    </source>
</evidence>
<dbReference type="SUPFAM" id="SSF56112">
    <property type="entry name" value="Protein kinase-like (PK-like)"/>
    <property type="match status" value="1"/>
</dbReference>
<feature type="region of interest" description="Disordered" evidence="5">
    <location>
        <begin position="339"/>
        <end position="423"/>
    </location>
</feature>
<feature type="compositionally biased region" description="Low complexity" evidence="5">
    <location>
        <begin position="291"/>
        <end position="300"/>
    </location>
</feature>
<feature type="region of interest" description="Disordered" evidence="5">
    <location>
        <begin position="272"/>
        <end position="315"/>
    </location>
</feature>
<keyword evidence="7" id="KW-0723">Serine/threonine-protein kinase</keyword>
<feature type="domain" description="Protein kinase" evidence="6">
    <location>
        <begin position="15"/>
        <end position="263"/>
    </location>
</feature>
<evidence type="ECO:0000256" key="3">
    <source>
        <dbReference type="ARBA" id="ARBA00022777"/>
    </source>
</evidence>
<dbReference type="InterPro" id="IPR011009">
    <property type="entry name" value="Kinase-like_dom_sf"/>
</dbReference>
<dbReference type="EMBL" id="CP053892">
    <property type="protein sequence ID" value="QKG27076.1"/>
    <property type="molecule type" value="Genomic_DNA"/>
</dbReference>
<dbReference type="Gene3D" id="1.10.510.10">
    <property type="entry name" value="Transferase(Phosphotransferase) domain 1"/>
    <property type="match status" value="1"/>
</dbReference>
<protein>
    <submittedName>
        <fullName evidence="7">Serine/threonine protein kinase</fullName>
    </submittedName>
</protein>
<dbReference type="Gene3D" id="3.30.200.20">
    <property type="entry name" value="Phosphorylase Kinase, domain 1"/>
    <property type="match status" value="1"/>
</dbReference>
<evidence type="ECO:0000256" key="2">
    <source>
        <dbReference type="ARBA" id="ARBA00022741"/>
    </source>
</evidence>
<keyword evidence="3 7" id="KW-0418">Kinase</keyword>
<name>A0A7D3W691_ACTVE</name>
<feature type="region of interest" description="Disordered" evidence="5">
    <location>
        <begin position="1"/>
        <end position="20"/>
    </location>
</feature>
<dbReference type="Proteomes" id="UP000501240">
    <property type="component" value="Chromosome"/>
</dbReference>
<accession>A0A7D3W691</accession>
<dbReference type="PANTHER" id="PTHR43289">
    <property type="entry name" value="MITOGEN-ACTIVATED PROTEIN KINASE KINASE KINASE 20-RELATED"/>
    <property type="match status" value="1"/>
</dbReference>
<dbReference type="GO" id="GO:0004674">
    <property type="term" value="F:protein serine/threonine kinase activity"/>
    <property type="evidence" value="ECO:0007669"/>
    <property type="project" value="UniProtKB-KW"/>
</dbReference>
<evidence type="ECO:0000259" key="6">
    <source>
        <dbReference type="PROSITE" id="PS50011"/>
    </source>
</evidence>
<feature type="compositionally biased region" description="Pro residues" evidence="5">
    <location>
        <begin position="272"/>
        <end position="290"/>
    </location>
</feature>
<dbReference type="PROSITE" id="PS50011">
    <property type="entry name" value="PROTEIN_KINASE_DOM"/>
    <property type="match status" value="1"/>
</dbReference>
<sequence length="482" mass="50434">MSPLLPSDPESIGRHRLEGRLGAGGQGTVYLGRDEGERRTAVKLLHPHLITHEVARARFLDEVEIAKRVAPFCTAQVLDSGVINDQPYIVSEFVDGPSLQTSVKQDGPRGEAALDRLAVNTVTALAAIHDGGVVHRDFKPGNVLLGPDGPVVIDFGISRALDLSQSLTSSQVVGTPGYMAPEHIDGQPAGPAADMFAWAAAMVFAATGKRAFGGTSASAVALAVLHSEPDLDGLEGDLAEIVRSCLVKDPAQRPTAVQVSDLLRALRAPKVTVPPAPPPLPVPAPAPEPEPAAAAVPSLAKADEESPAATRKRRRHRVAAAATALLVISGLTYFLAPGTRKGEASRPRPHASSSASKSPTAKAPKATRPKPSHTPKATETSKPKTPRPSDSPKQRASAEPTATHRPPPSKPRRLGTLTPQDQGDYCSAHGYPYSVALGGQVACSRDREGSGGAMADATTVCRWKYSGRPNVHANGMTCISDP</sequence>
<dbReference type="PROSITE" id="PS00108">
    <property type="entry name" value="PROTEIN_KINASE_ST"/>
    <property type="match status" value="1"/>
</dbReference>
<keyword evidence="4" id="KW-0067">ATP-binding</keyword>
<dbReference type="CDD" id="cd14014">
    <property type="entry name" value="STKc_PknB_like"/>
    <property type="match status" value="1"/>
</dbReference>
<proteinExistence type="predicted"/>
<reference evidence="7 8" key="1">
    <citation type="submission" date="2020-05" db="EMBL/GenBank/DDBJ databases">
        <title>Actinomadura verrucosospora NRRL-B18236 (PFL_A860) Genome sequencing and assembly.</title>
        <authorList>
            <person name="Samborskyy M."/>
        </authorList>
    </citation>
    <scope>NUCLEOTIDE SEQUENCE [LARGE SCALE GENOMIC DNA]</scope>
    <source>
        <strain evidence="7 8">NRRL:B18236</strain>
    </source>
</reference>
<dbReference type="InterPro" id="IPR008271">
    <property type="entry name" value="Ser/Thr_kinase_AS"/>
</dbReference>
<feature type="compositionally biased region" description="Low complexity" evidence="5">
    <location>
        <begin position="350"/>
        <end position="364"/>
    </location>
</feature>
<dbReference type="GO" id="GO:0005524">
    <property type="term" value="F:ATP binding"/>
    <property type="evidence" value="ECO:0007669"/>
    <property type="project" value="UniProtKB-KW"/>
</dbReference>
<dbReference type="AlphaFoldDB" id="A0A7D3W691"/>
<dbReference type="Pfam" id="PF00069">
    <property type="entry name" value="Pkinase"/>
    <property type="match status" value="1"/>
</dbReference>
<keyword evidence="8" id="KW-1185">Reference proteome</keyword>
<dbReference type="InterPro" id="IPR000719">
    <property type="entry name" value="Prot_kinase_dom"/>
</dbReference>
<evidence type="ECO:0000313" key="8">
    <source>
        <dbReference type="Proteomes" id="UP000501240"/>
    </source>
</evidence>
<keyword evidence="2" id="KW-0547">Nucleotide-binding</keyword>
<gene>
    <name evidence="7" type="ORF">ACTIVE_8729</name>
</gene>